<name>A0ABV7YMQ1_9ACTN</name>
<reference evidence="2" key="1">
    <citation type="journal article" date="2019" name="Int. J. Syst. Evol. Microbiol.">
        <title>The Global Catalogue of Microorganisms (GCM) 10K type strain sequencing project: providing services to taxonomists for standard genome sequencing and annotation.</title>
        <authorList>
            <consortium name="The Broad Institute Genomics Platform"/>
            <consortium name="The Broad Institute Genome Sequencing Center for Infectious Disease"/>
            <person name="Wu L."/>
            <person name="Ma J."/>
        </authorList>
    </citation>
    <scope>NUCLEOTIDE SEQUENCE [LARGE SCALE GENOMIC DNA]</scope>
    <source>
        <strain evidence="2">CGMCC 4.7241</strain>
    </source>
</reference>
<organism evidence="1 2">
    <name type="scientific">Tenggerimyces flavus</name>
    <dbReference type="NCBI Taxonomy" id="1708749"/>
    <lineage>
        <taxon>Bacteria</taxon>
        <taxon>Bacillati</taxon>
        <taxon>Actinomycetota</taxon>
        <taxon>Actinomycetes</taxon>
        <taxon>Propionibacteriales</taxon>
        <taxon>Nocardioidaceae</taxon>
        <taxon>Tenggerimyces</taxon>
    </lineage>
</organism>
<evidence type="ECO:0000313" key="1">
    <source>
        <dbReference type="EMBL" id="MFC3766129.1"/>
    </source>
</evidence>
<dbReference type="Proteomes" id="UP001595699">
    <property type="component" value="Unassembled WGS sequence"/>
</dbReference>
<comment type="caution">
    <text evidence="1">The sequence shown here is derived from an EMBL/GenBank/DDBJ whole genome shotgun (WGS) entry which is preliminary data.</text>
</comment>
<proteinExistence type="predicted"/>
<accession>A0ABV7YMQ1</accession>
<protein>
    <submittedName>
        <fullName evidence="1">Uncharacterized protein</fullName>
    </submittedName>
</protein>
<dbReference type="RefSeq" id="WP_205120445.1">
    <property type="nucleotide sequence ID" value="NZ_JAFBCM010000001.1"/>
</dbReference>
<gene>
    <name evidence="1" type="ORF">ACFOUW_35230</name>
</gene>
<keyword evidence="2" id="KW-1185">Reference proteome</keyword>
<dbReference type="EMBL" id="JBHRZH010000049">
    <property type="protein sequence ID" value="MFC3766129.1"/>
    <property type="molecule type" value="Genomic_DNA"/>
</dbReference>
<evidence type="ECO:0000313" key="2">
    <source>
        <dbReference type="Proteomes" id="UP001595699"/>
    </source>
</evidence>
<sequence length="287" mass="32012">MVATAAVATGCGGADAVARSAPTPVPAPPPQPLTWQQELRVGDALQHLVRQCMNRHGFEYWEDRVLTLRESRPVGYVRDDVEWARTYGYGSRIDAKYERYRARNPNGAYRESLPEARRTAFDTALDGGDQARILTTRLPAGGEIRKRLGGCTEEAERKLYGDPDEWFRTRKVAEGLPSLYGEELMKDRQLTAALGAWSRCMRGAGHPYADPPAARDGALALSFAAEREIAVADASCARSMSLRQATAARERSFQDRLRPRYGSEVDAQRRLAQRAYDRAVRIVPERS</sequence>